<sequence length="194" mass="20863">MSHEDINEASDDSRIQSGGDSGTDGQDAKIGGSENHDVSRTADQGLESDRRFDPEGDGSPIVSASLTHMEVTSGPLPSSKELAEYEQTLPGAADRILRMAEDSLHSEIDSQKRVVEIYADDRKAENWVYKFTAVVFSLIPAAAFICAVVFFALSMNPAAFISFAGSVGFVMPRIIEAFKSGKASKGDDKHKCAN</sequence>
<evidence type="ECO:0008006" key="5">
    <source>
        <dbReference type="Google" id="ProtNLM"/>
    </source>
</evidence>
<reference evidence="3 4" key="1">
    <citation type="journal article" date="2015" name="Int J Genomics">
        <title>Comparative Genomics Revealed Genetic Diversity and Species/Strain-Level Differences in Carbohydrate Metabolism of Three Probiotic Bifidobacterial Species.</title>
        <authorList>
            <person name="Odamaki T."/>
            <person name="Horigome A."/>
            <person name="Sugahara H."/>
            <person name="Hashikura N."/>
            <person name="Minami J."/>
            <person name="Xiao J.Z."/>
            <person name="Abe F."/>
        </authorList>
    </citation>
    <scope>NUCLEOTIDE SEQUENCE [LARGE SCALE GENOMIC DNA]</scope>
    <source>
        <strain evidence="3 4">MCC 1128</strain>
    </source>
</reference>
<dbReference type="PATRIC" id="fig|1365965.3.peg.155"/>
<comment type="caution">
    <text evidence="3">The sequence shown here is derived from an EMBL/GenBank/DDBJ whole genome shotgun (WGS) entry which is preliminary data.</text>
</comment>
<dbReference type="AlphaFoldDB" id="A0A0L7B5Z8"/>
<keyword evidence="2" id="KW-0472">Membrane</keyword>
<organism evidence="3 4">
    <name type="scientific">Bifidobacterium breve MCC 1128</name>
    <dbReference type="NCBI Taxonomy" id="1365965"/>
    <lineage>
        <taxon>Bacteria</taxon>
        <taxon>Bacillati</taxon>
        <taxon>Actinomycetota</taxon>
        <taxon>Actinomycetes</taxon>
        <taxon>Bifidobacteriales</taxon>
        <taxon>Bifidobacteriaceae</taxon>
        <taxon>Bifidobacterium</taxon>
    </lineage>
</organism>
<dbReference type="Pfam" id="PF10097">
    <property type="entry name" value="DUF2335"/>
    <property type="match status" value="1"/>
</dbReference>
<feature type="region of interest" description="Disordered" evidence="1">
    <location>
        <begin position="1"/>
        <end position="79"/>
    </location>
</feature>
<dbReference type="RefSeq" id="WP_019727988.1">
    <property type="nucleotide sequence ID" value="NZ_AVQD01000003.1"/>
</dbReference>
<name>A0A0L7B5Z8_BIFBR</name>
<feature type="compositionally biased region" description="Basic and acidic residues" evidence="1">
    <location>
        <begin position="1"/>
        <end position="14"/>
    </location>
</feature>
<accession>A0A0L7B5Z8</accession>
<feature type="transmembrane region" description="Helical" evidence="2">
    <location>
        <begin position="131"/>
        <end position="152"/>
    </location>
</feature>
<gene>
    <name evidence="3" type="ORF">BBM1128_00785</name>
</gene>
<evidence type="ECO:0000313" key="4">
    <source>
        <dbReference type="Proteomes" id="UP000037193"/>
    </source>
</evidence>
<dbReference type="InterPro" id="IPR019284">
    <property type="entry name" value="RP532"/>
</dbReference>
<feature type="transmembrane region" description="Helical" evidence="2">
    <location>
        <begin position="158"/>
        <end position="175"/>
    </location>
</feature>
<protein>
    <recommendedName>
        <fullName evidence="5">DUF2335 domain-containing protein</fullName>
    </recommendedName>
</protein>
<proteinExistence type="predicted"/>
<evidence type="ECO:0000313" key="3">
    <source>
        <dbReference type="EMBL" id="KOA42892.1"/>
    </source>
</evidence>
<evidence type="ECO:0000256" key="2">
    <source>
        <dbReference type="SAM" id="Phobius"/>
    </source>
</evidence>
<evidence type="ECO:0000256" key="1">
    <source>
        <dbReference type="SAM" id="MobiDB-lite"/>
    </source>
</evidence>
<dbReference type="Proteomes" id="UP000037193">
    <property type="component" value="Unassembled WGS sequence"/>
</dbReference>
<dbReference type="EMBL" id="AVQD01000003">
    <property type="protein sequence ID" value="KOA42892.1"/>
    <property type="molecule type" value="Genomic_DNA"/>
</dbReference>
<keyword evidence="2" id="KW-0812">Transmembrane</keyword>
<keyword evidence="2" id="KW-1133">Transmembrane helix</keyword>